<dbReference type="PANTHER" id="PTHR42713">
    <property type="entry name" value="HISTIDINE KINASE-RELATED"/>
    <property type="match status" value="1"/>
</dbReference>
<dbReference type="Gene3D" id="3.40.50.2300">
    <property type="match status" value="1"/>
</dbReference>
<keyword evidence="12" id="KW-1185">Reference proteome</keyword>
<evidence type="ECO:0000256" key="8">
    <source>
        <dbReference type="PROSITE-ProRule" id="PRU00169"/>
    </source>
</evidence>
<dbReference type="Gene3D" id="1.10.10.60">
    <property type="entry name" value="Homeodomain-like"/>
    <property type="match status" value="2"/>
</dbReference>
<evidence type="ECO:0000256" key="2">
    <source>
        <dbReference type="ARBA" id="ARBA00022490"/>
    </source>
</evidence>
<accession>A0A6N9Q4N7</accession>
<feature type="modified residue" description="4-aspartylphosphate" evidence="8">
    <location>
        <position position="55"/>
    </location>
</feature>
<evidence type="ECO:0000256" key="3">
    <source>
        <dbReference type="ARBA" id="ARBA00022553"/>
    </source>
</evidence>
<evidence type="ECO:0000313" key="12">
    <source>
        <dbReference type="Proteomes" id="UP000448943"/>
    </source>
</evidence>
<dbReference type="SUPFAM" id="SSF52172">
    <property type="entry name" value="CheY-like"/>
    <property type="match status" value="1"/>
</dbReference>
<evidence type="ECO:0000256" key="6">
    <source>
        <dbReference type="ARBA" id="ARBA00023125"/>
    </source>
</evidence>
<keyword evidence="2" id="KW-0963">Cytoplasm</keyword>
<dbReference type="GO" id="GO:0003700">
    <property type="term" value="F:DNA-binding transcription factor activity"/>
    <property type="evidence" value="ECO:0007669"/>
    <property type="project" value="InterPro"/>
</dbReference>
<dbReference type="AlphaFoldDB" id="A0A6N9Q4N7"/>
<dbReference type="InterPro" id="IPR051552">
    <property type="entry name" value="HptR"/>
</dbReference>
<dbReference type="GO" id="GO:0000160">
    <property type="term" value="P:phosphorelay signal transduction system"/>
    <property type="evidence" value="ECO:0007669"/>
    <property type="project" value="UniProtKB-KW"/>
</dbReference>
<dbReference type="GO" id="GO:0005737">
    <property type="term" value="C:cytoplasm"/>
    <property type="evidence" value="ECO:0007669"/>
    <property type="project" value="UniProtKB-SubCell"/>
</dbReference>
<comment type="subcellular location">
    <subcellularLocation>
        <location evidence="1">Cytoplasm</location>
    </subcellularLocation>
</comment>
<dbReference type="InterPro" id="IPR020449">
    <property type="entry name" value="Tscrpt_reg_AraC-type_HTH"/>
</dbReference>
<dbReference type="CDD" id="cd17536">
    <property type="entry name" value="REC_YesN-like"/>
    <property type="match status" value="1"/>
</dbReference>
<gene>
    <name evidence="11" type="ORF">ERL59_12595</name>
</gene>
<feature type="domain" description="Response regulatory" evidence="10">
    <location>
        <begin position="3"/>
        <end position="120"/>
    </location>
</feature>
<evidence type="ECO:0000256" key="5">
    <source>
        <dbReference type="ARBA" id="ARBA00023015"/>
    </source>
</evidence>
<proteinExistence type="predicted"/>
<evidence type="ECO:0000256" key="4">
    <source>
        <dbReference type="ARBA" id="ARBA00023012"/>
    </source>
</evidence>
<dbReference type="InterPro" id="IPR018060">
    <property type="entry name" value="HTH_AraC"/>
</dbReference>
<dbReference type="InterPro" id="IPR009057">
    <property type="entry name" value="Homeodomain-like_sf"/>
</dbReference>
<evidence type="ECO:0000256" key="7">
    <source>
        <dbReference type="ARBA" id="ARBA00023163"/>
    </source>
</evidence>
<reference evidence="11 12" key="1">
    <citation type="submission" date="2019-01" db="EMBL/GenBank/DDBJ databases">
        <title>Chengkuizengella sp. nov., isolated from deep-sea sediment of East Pacific Ocean.</title>
        <authorList>
            <person name="Yang J."/>
            <person name="Lai Q."/>
            <person name="Shao Z."/>
        </authorList>
    </citation>
    <scope>NUCLEOTIDE SEQUENCE [LARGE SCALE GENOMIC DNA]</scope>
    <source>
        <strain evidence="11 12">YPA3-1-1</strain>
    </source>
</reference>
<keyword evidence="4" id="KW-0902">Two-component regulatory system</keyword>
<dbReference type="SUPFAM" id="SSF46689">
    <property type="entry name" value="Homeodomain-like"/>
    <property type="match status" value="1"/>
</dbReference>
<evidence type="ECO:0000313" key="11">
    <source>
        <dbReference type="EMBL" id="NBI29796.1"/>
    </source>
</evidence>
<dbReference type="PROSITE" id="PS01124">
    <property type="entry name" value="HTH_ARAC_FAMILY_2"/>
    <property type="match status" value="1"/>
</dbReference>
<dbReference type="OrthoDB" id="342399at2"/>
<dbReference type="Proteomes" id="UP000448943">
    <property type="component" value="Unassembled WGS sequence"/>
</dbReference>
<keyword evidence="6" id="KW-0238">DNA-binding</keyword>
<dbReference type="SMART" id="SM00448">
    <property type="entry name" value="REC"/>
    <property type="match status" value="1"/>
</dbReference>
<dbReference type="SMART" id="SM00342">
    <property type="entry name" value="HTH_ARAC"/>
    <property type="match status" value="1"/>
</dbReference>
<keyword evidence="3 8" id="KW-0597">Phosphoprotein</keyword>
<evidence type="ECO:0000259" key="9">
    <source>
        <dbReference type="PROSITE" id="PS01124"/>
    </source>
</evidence>
<evidence type="ECO:0000259" key="10">
    <source>
        <dbReference type="PROSITE" id="PS50110"/>
    </source>
</evidence>
<dbReference type="InterPro" id="IPR001789">
    <property type="entry name" value="Sig_transdc_resp-reg_receiver"/>
</dbReference>
<sequence>MYRVFLVDDEPFIVEGMKSIIHWEDYGLQVIGVAYDGKQALQALENLECDLLITDIMMPNMNGLDLIKVIKQRNQDMKFIVATGYQEFQYVKKGISLGIENYLLKPIDEGELISTLRNAIEKLDKAKHDDEDSYILRDNSIWRWLNQDISNQEFIDRLELYGMAPFINPLVVAILQVEFDQTTQKGSFSELRRWIESCFSCICVLSPEQEFILIWSGIEVSHVQQHVKHLQAELRKHKKLVQFFIALGSEANSIEEIFSSFYRVKELRTYRFVLPENTHVITETLTQNYLQTSNLMIDYNFQDLVNHVLNGDLDGAMQWVDQAFQRFVEVISVDIPKLSKGFAVKLLSIVLNAIESQIDLNVFSEMVTRIMHTNTIEELKQVMNQFIIETFDNIERHNQQMSPIIKSVLQYVHEHLHKELSLKTLSQRFHVNTNYLGQLFQKEVGTVFSDHINHLRIEKAKKLLKLPQYKVGEIGKMVGYSDPTYFYKQFKKSIGLTPTEWRSKQV</sequence>
<dbReference type="PROSITE" id="PS50110">
    <property type="entry name" value="RESPONSE_REGULATORY"/>
    <property type="match status" value="1"/>
</dbReference>
<keyword evidence="5" id="KW-0805">Transcription regulation</keyword>
<dbReference type="GO" id="GO:0043565">
    <property type="term" value="F:sequence-specific DNA binding"/>
    <property type="evidence" value="ECO:0007669"/>
    <property type="project" value="InterPro"/>
</dbReference>
<dbReference type="Pfam" id="PF00072">
    <property type="entry name" value="Response_reg"/>
    <property type="match status" value="1"/>
</dbReference>
<feature type="domain" description="HTH araC/xylS-type" evidence="9">
    <location>
        <begin position="406"/>
        <end position="504"/>
    </location>
</feature>
<keyword evidence="7" id="KW-0804">Transcription</keyword>
<protein>
    <submittedName>
        <fullName evidence="11">Response regulator transcription factor</fullName>
    </submittedName>
</protein>
<comment type="caution">
    <text evidence="11">The sequence shown here is derived from an EMBL/GenBank/DDBJ whole genome shotgun (WGS) entry which is preliminary data.</text>
</comment>
<name>A0A6N9Q4N7_9BACL</name>
<dbReference type="EMBL" id="SIJB01000028">
    <property type="protein sequence ID" value="NBI29796.1"/>
    <property type="molecule type" value="Genomic_DNA"/>
</dbReference>
<dbReference type="PANTHER" id="PTHR42713:SF3">
    <property type="entry name" value="TRANSCRIPTIONAL REGULATORY PROTEIN HPTR"/>
    <property type="match status" value="1"/>
</dbReference>
<organism evidence="11 12">
    <name type="scientific">Chengkuizengella marina</name>
    <dbReference type="NCBI Taxonomy" id="2507566"/>
    <lineage>
        <taxon>Bacteria</taxon>
        <taxon>Bacillati</taxon>
        <taxon>Bacillota</taxon>
        <taxon>Bacilli</taxon>
        <taxon>Bacillales</taxon>
        <taxon>Paenibacillaceae</taxon>
        <taxon>Chengkuizengella</taxon>
    </lineage>
</organism>
<dbReference type="PRINTS" id="PR00032">
    <property type="entry name" value="HTHARAC"/>
</dbReference>
<evidence type="ECO:0000256" key="1">
    <source>
        <dbReference type="ARBA" id="ARBA00004496"/>
    </source>
</evidence>
<dbReference type="RefSeq" id="WP_160646606.1">
    <property type="nucleotide sequence ID" value="NZ_SIJB01000028.1"/>
</dbReference>
<dbReference type="InterPro" id="IPR011006">
    <property type="entry name" value="CheY-like_superfamily"/>
</dbReference>
<dbReference type="Pfam" id="PF12833">
    <property type="entry name" value="HTH_18"/>
    <property type="match status" value="1"/>
</dbReference>